<comment type="pathway">
    <text evidence="2 14">Protein modification; protein glycosylation.</text>
</comment>
<dbReference type="GO" id="GO:0052925">
    <property type="term" value="F:dol-P-Man:Man(5)GlcNAc(2)-PP-Dol alpha-1,3-mannosyltransferase activity"/>
    <property type="evidence" value="ECO:0007669"/>
    <property type="project" value="UniProtKB-EC"/>
</dbReference>
<dbReference type="PANTHER" id="PTHR12646:SF0">
    <property type="entry name" value="DOL-P-MAN:MAN(5)GLCNAC(2)-PP-DOL ALPHA-1,3-MANNOSYLTRANSFERASE"/>
    <property type="match status" value="1"/>
</dbReference>
<evidence type="ECO:0000256" key="4">
    <source>
        <dbReference type="ARBA" id="ARBA00015561"/>
    </source>
</evidence>
<keyword evidence="6 14" id="KW-0808">Transferase</keyword>
<feature type="transmembrane region" description="Helical" evidence="14">
    <location>
        <begin position="206"/>
        <end position="229"/>
    </location>
</feature>
<dbReference type="Proteomes" id="UP000005242">
    <property type="component" value="Unassembled WGS sequence"/>
</dbReference>
<evidence type="ECO:0000256" key="3">
    <source>
        <dbReference type="ARBA" id="ARBA00011964"/>
    </source>
</evidence>
<evidence type="ECO:0000256" key="7">
    <source>
        <dbReference type="ARBA" id="ARBA00022692"/>
    </source>
</evidence>
<dbReference type="UniPathway" id="UPA00378"/>
<dbReference type="Pfam" id="PF05208">
    <property type="entry name" value="ALG3"/>
    <property type="match status" value="1"/>
</dbReference>
<evidence type="ECO:0000256" key="12">
    <source>
        <dbReference type="ARBA" id="ARBA00049506"/>
    </source>
</evidence>
<comment type="similarity">
    <text evidence="13">Belongs to the glycosyltransferase ALG3 family.</text>
</comment>
<dbReference type="OMA" id="PERYGIH"/>
<reference evidence="15 16" key="1">
    <citation type="journal article" date="2012" name="Fungal Genet. Biol.">
        <title>The genome of the xerotolerant mold Wallemia sebi reveals adaptations to osmotic stress and suggests cryptic sexual reproduction.</title>
        <authorList>
            <person name="Padamsee M."/>
            <person name="Kumar T.K.A."/>
            <person name="Riley R."/>
            <person name="Binder M."/>
            <person name="Boyd A."/>
            <person name="Calvo A.M."/>
            <person name="Furukawa K."/>
            <person name="Hesse C."/>
            <person name="Hohmann S."/>
            <person name="James T.Y."/>
            <person name="LaButti K."/>
            <person name="Lapidus A."/>
            <person name="Lindquist E."/>
            <person name="Lucas S."/>
            <person name="Miller K."/>
            <person name="Shantappa S."/>
            <person name="Grigoriev I.V."/>
            <person name="Hibbett D.S."/>
            <person name="McLaughlin D.J."/>
            <person name="Spatafora J.W."/>
            <person name="Aime M.C."/>
        </authorList>
    </citation>
    <scope>NUCLEOTIDE SEQUENCE [LARGE SCALE GENOMIC DNA]</scope>
    <source>
        <strain evidence="16">ATCC MYA-4683 / CBS 633.66</strain>
    </source>
</reference>
<dbReference type="KEGG" id="wse:WALSEDRAFT_61595"/>
<dbReference type="RefSeq" id="XP_006960772.1">
    <property type="nucleotide sequence ID" value="XM_006960710.1"/>
</dbReference>
<gene>
    <name evidence="15" type="ORF">WALSEDRAFT_61595</name>
</gene>
<dbReference type="OrthoDB" id="20028at2759"/>
<proteinExistence type="inferred from homology"/>
<dbReference type="PANTHER" id="PTHR12646">
    <property type="entry name" value="NOT56 - RELATED"/>
    <property type="match status" value="1"/>
</dbReference>
<feature type="transmembrane region" description="Helical" evidence="14">
    <location>
        <begin position="103"/>
        <end position="124"/>
    </location>
</feature>
<evidence type="ECO:0000256" key="13">
    <source>
        <dbReference type="ARBA" id="ARBA00093457"/>
    </source>
</evidence>
<dbReference type="eggNOG" id="KOG2762">
    <property type="taxonomic scope" value="Eukaryota"/>
</dbReference>
<feature type="transmembrane region" description="Helical" evidence="14">
    <location>
        <begin position="177"/>
        <end position="200"/>
    </location>
</feature>
<dbReference type="HOGENOM" id="CLU_035382_3_0_1"/>
<evidence type="ECO:0000256" key="1">
    <source>
        <dbReference type="ARBA" id="ARBA00004477"/>
    </source>
</evidence>
<dbReference type="FunCoup" id="I4Y5F8">
    <property type="interactions" value="418"/>
</dbReference>
<sequence length="403" mass="45902">MSSFDKARKWMWETIFTNKGLGLACAGVIALESILTPLIVKYVPYTEIDWKAYMQQVKMFREGSITHYDQIEGDTGPLVYPAAHVYSYTALYHLTNAGTDIELAQYIFTGIYLLTLTLILGIYCKTEAIPPYILPLLALSKRLHSIYVLRLFNDGIGMCIFYASLLALIYRRHLLSAVLFSLAVGVKMNVLLFLPAYALIYTLQSGLFGCLRLGINMLTIQVLLARPFLRTDSKAYVSRAFNLGRQFLFKWTVNWRFIREDIFFSKSFAWSLLGVHAVLLLSFALFKWLPRDGVTALEVIKHTLKYPSRRPTARLLNAKEISQIVFTCNLIGIICARSLHYQFYSWYAHQIPFLAYTTRYPLVFKIALCVAIEYAWNVFPSTDISSSVLLASNVLLLAGQAYS</sequence>
<keyword evidence="8 14" id="KW-0256">Endoplasmic reticulum</keyword>
<evidence type="ECO:0000313" key="15">
    <source>
        <dbReference type="EMBL" id="EIM19200.1"/>
    </source>
</evidence>
<comment type="function">
    <text evidence="11 14">Dol-P-Man:Man(5)GlcNAc(2)-PP-Dol alpha-1,3-mannosyltransferase that operates in the biosynthetic pathway of dolichol-linked oligosaccharides, the glycan precursors employed in protein asparagine (N)-glycosylation. The assembly of dolichol-linked oligosaccharides begins on the cytosolic side of the endoplasmic reticulum membrane and finishes in its lumen. The sequential addition of sugars to dolichol pyrophosphate produces dolichol-linked oligosaccharides containing fourteen sugars, including two GlcNAcs, nine mannoses and three glucoses. Once assembled, the oligosaccharide is transferred from the lipid to nascent proteins by oligosaccharyltransferases. In the lumen of the endoplasmic reticulum, adds the first dolichyl beta-D-mannosyl phosphate derived mannose in an alpha-1,3 linkage to Man(5)GlcNAc(2)-PP-dolichol to produce Man(6)GlcNAc(2)-PP-dolichol.</text>
</comment>
<evidence type="ECO:0000256" key="11">
    <source>
        <dbReference type="ARBA" id="ARBA00044743"/>
    </source>
</evidence>
<feature type="transmembrane region" description="Helical" evidence="14">
    <location>
        <begin position="21"/>
        <end position="40"/>
    </location>
</feature>
<keyword evidence="10 14" id="KW-0472">Membrane</keyword>
<evidence type="ECO:0000256" key="10">
    <source>
        <dbReference type="ARBA" id="ARBA00023136"/>
    </source>
</evidence>
<dbReference type="GO" id="GO:0005789">
    <property type="term" value="C:endoplasmic reticulum membrane"/>
    <property type="evidence" value="ECO:0007669"/>
    <property type="project" value="UniProtKB-SubCell"/>
</dbReference>
<keyword evidence="9 14" id="KW-1133">Transmembrane helix</keyword>
<evidence type="ECO:0000256" key="14">
    <source>
        <dbReference type="RuleBase" id="RU364047"/>
    </source>
</evidence>
<dbReference type="STRING" id="671144.I4Y5F8"/>
<evidence type="ECO:0000256" key="6">
    <source>
        <dbReference type="ARBA" id="ARBA00022679"/>
    </source>
</evidence>
<dbReference type="AlphaFoldDB" id="I4Y5F8"/>
<dbReference type="EC" id="2.4.1.258" evidence="3 14"/>
<evidence type="ECO:0000256" key="9">
    <source>
        <dbReference type="ARBA" id="ARBA00022989"/>
    </source>
</evidence>
<keyword evidence="5 14" id="KW-0328">Glycosyltransferase</keyword>
<feature type="transmembrane region" description="Helical" evidence="14">
    <location>
        <begin position="155"/>
        <end position="170"/>
    </location>
</feature>
<keyword evidence="7 14" id="KW-0812">Transmembrane</keyword>
<keyword evidence="16" id="KW-1185">Reference proteome</keyword>
<dbReference type="GeneID" id="18474627"/>
<evidence type="ECO:0000256" key="2">
    <source>
        <dbReference type="ARBA" id="ARBA00004922"/>
    </source>
</evidence>
<evidence type="ECO:0000313" key="16">
    <source>
        <dbReference type="Proteomes" id="UP000005242"/>
    </source>
</evidence>
<dbReference type="InterPro" id="IPR007873">
    <property type="entry name" value="Glycosyltransferase_ALG3"/>
</dbReference>
<accession>I4Y5F8</accession>
<comment type="subcellular location">
    <subcellularLocation>
        <location evidence="1 14">Endoplasmic reticulum membrane</location>
        <topology evidence="1 14">Multi-pass membrane protein</topology>
    </subcellularLocation>
</comment>
<comment type="catalytic activity">
    <reaction evidence="12 14">
        <text>an alpha-D-Man-(1-&gt;2)-alpha-D-Man-(1-&gt;2)-alpha-D-Man-(1-&gt;3)-[alpha-D-Man-(1-&gt;6)]-beta-D-Man-(1-&gt;4)-beta-D-GlcNAc-(1-&gt;4)-alpha-D-GlcNAc-diphospho-di-trans,poly-cis-dolichol + a di-trans,poly-cis-dolichyl beta-D-mannosyl phosphate = an alpha-D-Man-(1-&gt;2)-alpha-D-Man-(1-&gt;2)-alpha-D-Man-(1-&gt;3)-[alpha-D-Man-(1-&gt;3)-alpha-D-Man-(1-&gt;6)]-beta-D-Man-(1-&gt;4)-beta-D-GlcNAc-(1-&gt;4)-alpha-D-GlcNAc-diphospho-di-trans,poly-cis-dolichol + a di-trans,poly-cis-dolichyl phosphate + H(+)</text>
        <dbReference type="Rhea" id="RHEA:29527"/>
        <dbReference type="Rhea" id="RHEA-COMP:19498"/>
        <dbReference type="Rhea" id="RHEA-COMP:19501"/>
        <dbReference type="Rhea" id="RHEA-COMP:19516"/>
        <dbReference type="Rhea" id="RHEA-COMP:19517"/>
        <dbReference type="ChEBI" id="CHEBI:15378"/>
        <dbReference type="ChEBI" id="CHEBI:57683"/>
        <dbReference type="ChEBI" id="CHEBI:58211"/>
        <dbReference type="ChEBI" id="CHEBI:132515"/>
        <dbReference type="ChEBI" id="CHEBI:132516"/>
        <dbReference type="EC" id="2.4.1.258"/>
    </reaction>
    <physiologicalReaction direction="left-to-right" evidence="12 14">
        <dbReference type="Rhea" id="RHEA:29528"/>
    </physiologicalReaction>
</comment>
<protein>
    <recommendedName>
        <fullName evidence="4 14">Dol-P-Man:Man(5)GlcNAc(2)-PP-Dol alpha-1,3-mannosyltransferase</fullName>
        <ecNumber evidence="3 14">2.4.1.258</ecNumber>
    </recommendedName>
    <alternativeName>
        <fullName evidence="14">Dol-P-Man-dependent alpha(1-3)-mannosyltransferase</fullName>
    </alternativeName>
</protein>
<evidence type="ECO:0000256" key="5">
    <source>
        <dbReference type="ARBA" id="ARBA00022676"/>
    </source>
</evidence>
<feature type="transmembrane region" description="Helical" evidence="14">
    <location>
        <begin position="268"/>
        <end position="289"/>
    </location>
</feature>
<dbReference type="EMBL" id="JH668255">
    <property type="protein sequence ID" value="EIM19200.1"/>
    <property type="molecule type" value="Genomic_DNA"/>
</dbReference>
<name>I4Y5F8_WALMC</name>
<dbReference type="InParanoid" id="I4Y5F8"/>
<evidence type="ECO:0000256" key="8">
    <source>
        <dbReference type="ARBA" id="ARBA00022824"/>
    </source>
</evidence>
<organism evidence="15 16">
    <name type="scientific">Wallemia mellicola (strain ATCC MYA-4683 / CBS 633.66)</name>
    <name type="common">Wallemia sebi (CBS 633.66)</name>
    <dbReference type="NCBI Taxonomy" id="671144"/>
    <lineage>
        <taxon>Eukaryota</taxon>
        <taxon>Fungi</taxon>
        <taxon>Dikarya</taxon>
        <taxon>Basidiomycota</taxon>
        <taxon>Wallemiomycotina</taxon>
        <taxon>Wallemiomycetes</taxon>
        <taxon>Wallemiales</taxon>
        <taxon>Wallemiaceae</taxon>
        <taxon>Wallemia</taxon>
    </lineage>
</organism>